<organism evidence="1">
    <name type="scientific">marine metagenome</name>
    <dbReference type="NCBI Taxonomy" id="408172"/>
    <lineage>
        <taxon>unclassified sequences</taxon>
        <taxon>metagenomes</taxon>
        <taxon>ecological metagenomes</taxon>
    </lineage>
</organism>
<evidence type="ECO:0000313" key="1">
    <source>
        <dbReference type="EMBL" id="SVA14729.1"/>
    </source>
</evidence>
<dbReference type="EMBL" id="UINC01004495">
    <property type="protein sequence ID" value="SVA14729.1"/>
    <property type="molecule type" value="Genomic_DNA"/>
</dbReference>
<dbReference type="AlphaFoldDB" id="A0A381TFZ7"/>
<reference evidence="1" key="1">
    <citation type="submission" date="2018-05" db="EMBL/GenBank/DDBJ databases">
        <authorList>
            <person name="Lanie J.A."/>
            <person name="Ng W.-L."/>
            <person name="Kazmierczak K.M."/>
            <person name="Andrzejewski T.M."/>
            <person name="Davidsen T.M."/>
            <person name="Wayne K.J."/>
            <person name="Tettelin H."/>
            <person name="Glass J.I."/>
            <person name="Rusch D."/>
            <person name="Podicherti R."/>
            <person name="Tsui H.-C.T."/>
            <person name="Winkler M.E."/>
        </authorList>
    </citation>
    <scope>NUCLEOTIDE SEQUENCE</scope>
</reference>
<gene>
    <name evidence="1" type="ORF">METZ01_LOCUS67583</name>
</gene>
<sequence length="58" mass="6921">MAQADDFLRQMGRRDEFSAMRTEMMSGDYENLVRIFEENFGDYVELVNKPGEEEDYDE</sequence>
<proteinExistence type="predicted"/>
<name>A0A381TFZ7_9ZZZZ</name>
<accession>A0A381TFZ7</accession>
<protein>
    <submittedName>
        <fullName evidence="1">Uncharacterized protein</fullName>
    </submittedName>
</protein>